<feature type="compositionally biased region" description="Polar residues" evidence="1">
    <location>
        <begin position="171"/>
        <end position="181"/>
    </location>
</feature>
<feature type="compositionally biased region" description="Basic and acidic residues" evidence="1">
    <location>
        <begin position="140"/>
        <end position="170"/>
    </location>
</feature>
<accession>A0A165X664</accession>
<protein>
    <recommendedName>
        <fullName evidence="2">Nucleoplasmin-like domain-containing protein</fullName>
    </recommendedName>
</protein>
<dbReference type="Proteomes" id="UP000076798">
    <property type="component" value="Unassembled WGS sequence"/>
</dbReference>
<organism evidence="3 4">
    <name type="scientific">Sistotremastrum suecicum HHB10207 ss-3</name>
    <dbReference type="NCBI Taxonomy" id="1314776"/>
    <lineage>
        <taxon>Eukaryota</taxon>
        <taxon>Fungi</taxon>
        <taxon>Dikarya</taxon>
        <taxon>Basidiomycota</taxon>
        <taxon>Agaricomycotina</taxon>
        <taxon>Agaricomycetes</taxon>
        <taxon>Sistotremastrales</taxon>
        <taxon>Sistotremastraceae</taxon>
        <taxon>Sistotremastrum</taxon>
    </lineage>
</organism>
<evidence type="ECO:0000313" key="4">
    <source>
        <dbReference type="Proteomes" id="UP000076798"/>
    </source>
</evidence>
<dbReference type="Pfam" id="PF17800">
    <property type="entry name" value="NPL"/>
    <property type="match status" value="1"/>
</dbReference>
<dbReference type="Gene3D" id="2.60.120.340">
    <property type="entry name" value="Nucleoplasmin core domain"/>
    <property type="match status" value="1"/>
</dbReference>
<dbReference type="EMBL" id="KV428437">
    <property type="protein sequence ID" value="KZT31870.1"/>
    <property type="molecule type" value="Genomic_DNA"/>
</dbReference>
<evidence type="ECO:0000259" key="2">
    <source>
        <dbReference type="Pfam" id="PF17800"/>
    </source>
</evidence>
<proteinExistence type="predicted"/>
<name>A0A165X664_9AGAM</name>
<feature type="compositionally biased region" description="Basic residues" evidence="1">
    <location>
        <begin position="130"/>
        <end position="139"/>
    </location>
</feature>
<feature type="domain" description="Nucleoplasmin-like" evidence="2">
    <location>
        <begin position="8"/>
        <end position="106"/>
    </location>
</feature>
<gene>
    <name evidence="3" type="ORF">SISSUDRAFT_1067391</name>
</gene>
<reference evidence="3 4" key="1">
    <citation type="journal article" date="2016" name="Mol. Biol. Evol.">
        <title>Comparative Genomics of Early-Diverging Mushroom-Forming Fungi Provides Insights into the Origins of Lignocellulose Decay Capabilities.</title>
        <authorList>
            <person name="Nagy L.G."/>
            <person name="Riley R."/>
            <person name="Tritt A."/>
            <person name="Adam C."/>
            <person name="Daum C."/>
            <person name="Floudas D."/>
            <person name="Sun H."/>
            <person name="Yadav J.S."/>
            <person name="Pangilinan J."/>
            <person name="Larsson K.H."/>
            <person name="Matsuura K."/>
            <person name="Barry K."/>
            <person name="Labutti K."/>
            <person name="Kuo R."/>
            <person name="Ohm R.A."/>
            <person name="Bhattacharya S.S."/>
            <person name="Shirouzu T."/>
            <person name="Yoshinaga Y."/>
            <person name="Martin F.M."/>
            <person name="Grigoriev I.V."/>
            <person name="Hibbett D.S."/>
        </authorList>
    </citation>
    <scope>NUCLEOTIDE SEQUENCE [LARGE SCALE GENOMIC DNA]</scope>
    <source>
        <strain evidence="3 4">HHB10207 ss-3</strain>
    </source>
</reference>
<evidence type="ECO:0000313" key="3">
    <source>
        <dbReference type="EMBL" id="KZT31870.1"/>
    </source>
</evidence>
<sequence length="208" mass="22912">MQPPVATWSLTLEKGQPADFIVPFDLHVTNACLSNSSIKSLDVTSVLMSHEDLSSDNADTGFREVTICWLSPCDRNWSTSLNLVLSKGEKIRFQTTNNGIDLAGYYFQPQRSMAASSVAAAAPPDASSTGRHHSSRKRQRTSETELSNERAHMRQGGEAKAPAVEHRSSVERSASTTQKSYRNFDDGASRHLLWTSVAVRYTSHDLAL</sequence>
<dbReference type="InterPro" id="IPR041232">
    <property type="entry name" value="NPL"/>
</dbReference>
<feature type="region of interest" description="Disordered" evidence="1">
    <location>
        <begin position="116"/>
        <end position="182"/>
    </location>
</feature>
<evidence type="ECO:0000256" key="1">
    <source>
        <dbReference type="SAM" id="MobiDB-lite"/>
    </source>
</evidence>
<feature type="compositionally biased region" description="Low complexity" evidence="1">
    <location>
        <begin position="116"/>
        <end position="128"/>
    </location>
</feature>
<dbReference type="AlphaFoldDB" id="A0A165X664"/>
<keyword evidence="4" id="KW-1185">Reference proteome</keyword>